<dbReference type="InterPro" id="IPR013762">
    <property type="entry name" value="Integrase-like_cat_sf"/>
</dbReference>
<dbReference type="InterPro" id="IPR050090">
    <property type="entry name" value="Tyrosine_recombinase_XerCD"/>
</dbReference>
<dbReference type="AlphaFoldDB" id="A0A160VHL7"/>
<gene>
    <name evidence="4" type="ORF">MGWOODY_Mmi1321</name>
</gene>
<dbReference type="Pfam" id="PF00589">
    <property type="entry name" value="Phage_integrase"/>
    <property type="match status" value="1"/>
</dbReference>
<evidence type="ECO:0000259" key="3">
    <source>
        <dbReference type="PROSITE" id="PS51898"/>
    </source>
</evidence>
<dbReference type="PANTHER" id="PTHR30349">
    <property type="entry name" value="PHAGE INTEGRASE-RELATED"/>
    <property type="match status" value="1"/>
</dbReference>
<dbReference type="PROSITE" id="PS51898">
    <property type="entry name" value="TYR_RECOMBINASE"/>
    <property type="match status" value="1"/>
</dbReference>
<sequence>MLPYGKVAENSVVHYLKKRKLSLKPVFYDKPLFVNSKENRISQRTIQRRMNKYIRLVADGKRLGPHLLRHTFATHLMESGADIRAVKDLLGHSSLSSTQIYTHVPTEKLKKDYKQAHPHG</sequence>
<proteinExistence type="predicted"/>
<dbReference type="EMBL" id="FAXC01000334">
    <property type="protein sequence ID" value="CUV09972.1"/>
    <property type="molecule type" value="Genomic_DNA"/>
</dbReference>
<accession>A0A160VHL7</accession>
<protein>
    <submittedName>
        <fullName evidence="4">Tyrosine recombinase XerC</fullName>
    </submittedName>
</protein>
<dbReference type="GO" id="GO:0015074">
    <property type="term" value="P:DNA integration"/>
    <property type="evidence" value="ECO:0007669"/>
    <property type="project" value="InterPro"/>
</dbReference>
<organism evidence="4">
    <name type="scientific">hydrothermal vent metagenome</name>
    <dbReference type="NCBI Taxonomy" id="652676"/>
    <lineage>
        <taxon>unclassified sequences</taxon>
        <taxon>metagenomes</taxon>
        <taxon>ecological metagenomes</taxon>
    </lineage>
</organism>
<evidence type="ECO:0000256" key="2">
    <source>
        <dbReference type="ARBA" id="ARBA00023172"/>
    </source>
</evidence>
<feature type="domain" description="Tyr recombinase" evidence="3">
    <location>
        <begin position="1"/>
        <end position="114"/>
    </location>
</feature>
<dbReference type="InterPro" id="IPR002104">
    <property type="entry name" value="Integrase_catalytic"/>
</dbReference>
<dbReference type="SUPFAM" id="SSF56349">
    <property type="entry name" value="DNA breaking-rejoining enzymes"/>
    <property type="match status" value="1"/>
</dbReference>
<dbReference type="Gene3D" id="1.10.443.10">
    <property type="entry name" value="Intergrase catalytic core"/>
    <property type="match status" value="1"/>
</dbReference>
<keyword evidence="1" id="KW-0238">DNA-binding</keyword>
<evidence type="ECO:0000313" key="4">
    <source>
        <dbReference type="EMBL" id="CUV09972.1"/>
    </source>
</evidence>
<evidence type="ECO:0000256" key="1">
    <source>
        <dbReference type="ARBA" id="ARBA00023125"/>
    </source>
</evidence>
<name>A0A160VHL7_9ZZZZ</name>
<keyword evidence="2" id="KW-0233">DNA recombination</keyword>
<dbReference type="GO" id="GO:0003677">
    <property type="term" value="F:DNA binding"/>
    <property type="evidence" value="ECO:0007669"/>
    <property type="project" value="UniProtKB-KW"/>
</dbReference>
<dbReference type="PANTHER" id="PTHR30349:SF41">
    <property type="entry name" value="INTEGRASE_RECOMBINASE PROTEIN MJ0367-RELATED"/>
    <property type="match status" value="1"/>
</dbReference>
<dbReference type="GO" id="GO:0006310">
    <property type="term" value="P:DNA recombination"/>
    <property type="evidence" value="ECO:0007669"/>
    <property type="project" value="UniProtKB-KW"/>
</dbReference>
<dbReference type="InterPro" id="IPR011010">
    <property type="entry name" value="DNA_brk_join_enz"/>
</dbReference>
<reference evidence="4" key="1">
    <citation type="submission" date="2015-10" db="EMBL/GenBank/DDBJ databases">
        <authorList>
            <person name="Gilbert D.G."/>
        </authorList>
    </citation>
    <scope>NUCLEOTIDE SEQUENCE</scope>
</reference>